<feature type="binding site" evidence="4">
    <location>
        <begin position="112"/>
        <end position="114"/>
    </location>
    <ligand>
        <name>GTP</name>
        <dbReference type="ChEBI" id="CHEBI:37565"/>
    </ligand>
</feature>
<keyword evidence="4" id="KW-0963">Cytoplasm</keyword>
<feature type="region of interest" description="Disordered" evidence="7">
    <location>
        <begin position="490"/>
        <end position="525"/>
    </location>
</feature>
<dbReference type="SUPFAM" id="SSF55307">
    <property type="entry name" value="Tubulin C-terminal domain-like"/>
    <property type="match status" value="1"/>
</dbReference>
<dbReference type="AlphaFoldDB" id="A0A1I0RNN0"/>
<dbReference type="InterPro" id="IPR003008">
    <property type="entry name" value="Tubulin_FtsZ_GTPase"/>
</dbReference>
<keyword evidence="2 4" id="KW-0547">Nucleotide-binding</keyword>
<comment type="function">
    <text evidence="4 6">Essential cell division protein that forms a contractile ring structure (Z ring) at the future cell division site. The regulation of the ring assembly controls the timing and the location of cell division. One of the functions of the FtsZ ring is to recruit other cell division proteins to the septum to produce a new cell wall between the dividing cells. Binds GTP and shows GTPase activity.</text>
</comment>
<dbReference type="STRING" id="1267423.SAMN05216290_3895"/>
<accession>A0A1I0RNN0</accession>
<dbReference type="GO" id="GO:0032153">
    <property type="term" value="C:cell division site"/>
    <property type="evidence" value="ECO:0007669"/>
    <property type="project" value="UniProtKB-UniRule"/>
</dbReference>
<feature type="binding site" evidence="4">
    <location>
        <position position="143"/>
    </location>
    <ligand>
        <name>GTP</name>
        <dbReference type="ChEBI" id="CHEBI:37565"/>
    </ligand>
</feature>
<feature type="domain" description="Tubulin/FtsZ GTPase" evidence="8">
    <location>
        <begin position="16"/>
        <end position="208"/>
    </location>
</feature>
<comment type="similarity">
    <text evidence="1 4 6">Belongs to the FtsZ family.</text>
</comment>
<dbReference type="CDD" id="cd02201">
    <property type="entry name" value="FtsZ_type1"/>
    <property type="match status" value="1"/>
</dbReference>
<dbReference type="Pfam" id="PF00091">
    <property type="entry name" value="Tubulin"/>
    <property type="match status" value="1"/>
</dbReference>
<proteinExistence type="inferred from homology"/>
<dbReference type="GO" id="GO:0051258">
    <property type="term" value="P:protein polymerization"/>
    <property type="evidence" value="ECO:0007669"/>
    <property type="project" value="UniProtKB-UniRule"/>
</dbReference>
<evidence type="ECO:0000256" key="4">
    <source>
        <dbReference type="HAMAP-Rule" id="MF_00909"/>
    </source>
</evidence>
<feature type="compositionally biased region" description="Polar residues" evidence="7">
    <location>
        <begin position="494"/>
        <end position="506"/>
    </location>
</feature>
<dbReference type="HAMAP" id="MF_00909">
    <property type="entry name" value="FtsZ"/>
    <property type="match status" value="1"/>
</dbReference>
<evidence type="ECO:0000313" key="10">
    <source>
        <dbReference type="EMBL" id="SEW42866.1"/>
    </source>
</evidence>
<organism evidence="10 11">
    <name type="scientific">Roseivirga pacifica</name>
    <dbReference type="NCBI Taxonomy" id="1267423"/>
    <lineage>
        <taxon>Bacteria</taxon>
        <taxon>Pseudomonadati</taxon>
        <taxon>Bacteroidota</taxon>
        <taxon>Cytophagia</taxon>
        <taxon>Cytophagales</taxon>
        <taxon>Roseivirgaceae</taxon>
        <taxon>Roseivirga</taxon>
    </lineage>
</organism>
<dbReference type="SMART" id="SM00865">
    <property type="entry name" value="Tubulin_C"/>
    <property type="match status" value="1"/>
</dbReference>
<feature type="binding site" evidence="4">
    <location>
        <position position="147"/>
    </location>
    <ligand>
        <name>GTP</name>
        <dbReference type="ChEBI" id="CHEBI:37565"/>
    </ligand>
</feature>
<dbReference type="GO" id="GO:0005525">
    <property type="term" value="F:GTP binding"/>
    <property type="evidence" value="ECO:0007669"/>
    <property type="project" value="UniProtKB-UniRule"/>
</dbReference>
<feature type="compositionally biased region" description="Polar residues" evidence="7">
    <location>
        <begin position="355"/>
        <end position="364"/>
    </location>
</feature>
<dbReference type="GO" id="GO:0000917">
    <property type="term" value="P:division septum assembly"/>
    <property type="evidence" value="ECO:0007669"/>
    <property type="project" value="UniProtKB-KW"/>
</dbReference>
<gene>
    <name evidence="4" type="primary">ftsZ</name>
    <name evidence="10" type="ORF">SAMN05216290_3895</name>
</gene>
<dbReference type="InterPro" id="IPR008280">
    <property type="entry name" value="Tub_FtsZ_C"/>
</dbReference>
<keyword evidence="3 4" id="KW-0342">GTP-binding</keyword>
<evidence type="ECO:0000259" key="8">
    <source>
        <dbReference type="SMART" id="SM00864"/>
    </source>
</evidence>
<evidence type="ECO:0000256" key="6">
    <source>
        <dbReference type="RuleBase" id="RU000631"/>
    </source>
</evidence>
<dbReference type="FunFam" id="3.40.50.1440:FF:000001">
    <property type="entry name" value="Cell division protein FtsZ"/>
    <property type="match status" value="1"/>
</dbReference>
<dbReference type="PROSITE" id="PS01134">
    <property type="entry name" value="FTSZ_1"/>
    <property type="match status" value="1"/>
</dbReference>
<feature type="domain" description="Tubulin/FtsZ 2-layer sandwich" evidence="9">
    <location>
        <begin position="210"/>
        <end position="330"/>
    </location>
</feature>
<evidence type="ECO:0000256" key="3">
    <source>
        <dbReference type="ARBA" id="ARBA00023134"/>
    </source>
</evidence>
<dbReference type="PRINTS" id="PR00423">
    <property type="entry name" value="CELLDVISFTSZ"/>
</dbReference>
<evidence type="ECO:0000256" key="1">
    <source>
        <dbReference type="ARBA" id="ARBA00009690"/>
    </source>
</evidence>
<sequence>MADSYMFELPTHHKSIIKVIGVGGGGSNAVTHMFNQGIRDVEFVVCNTDAQALKSTPIPNKLQIGVTSTEGLGAGANPEVGKNAAIESKEQIREMLSNDTKMVFITAGMGGGTGTGAAPVIAKIAKEMDLLTVGIVTAPFGWEGRKKTQAANTGIAELKENCDTVLVILNDKLREIHGNLPISKAFGEADNILTTAAKGIAEIITVPGYVNVDFMDVQTVMKGAGAAVMGSAITEGEGRALRAAEMAISSPLLNNKDIHGAKKILLSIVSGEEAELQMDELSEITEYIQDKAGEEAEVIFGHGIDQDHGQSISVTVIATGFEATEVKPAYEEPVKKVIDLETSREIEHRNEDSLSPKQSQTSLFDASKMESRQQPEPEAPQRSVQEKEEEEDDNMTSGYSFLSKLASKYEIEEYPSRAPQEPEMEERNNSLDNDFYEERNRNFLEVKRRKLQEQARMREERLRGSSSDTFRHDDIKEKLEVPAYQRKQVRLSDNMPSSERNVSRYNLNDDDEIMGDNKFLHDNVD</sequence>
<dbReference type="RefSeq" id="WP_090260994.1">
    <property type="nucleotide sequence ID" value="NZ_FOIR01000005.1"/>
</dbReference>
<keyword evidence="4 6" id="KW-0717">Septation</keyword>
<feature type="region of interest" description="Disordered" evidence="7">
    <location>
        <begin position="345"/>
        <end position="398"/>
    </location>
</feature>
<dbReference type="GO" id="GO:0003924">
    <property type="term" value="F:GTPase activity"/>
    <property type="evidence" value="ECO:0007669"/>
    <property type="project" value="UniProtKB-UniRule"/>
</dbReference>
<comment type="subunit">
    <text evidence="4">Homodimer. Polymerizes to form a dynamic ring structure in a strictly GTP-dependent manner. Interacts directly with several other division proteins.</text>
</comment>
<evidence type="ECO:0000313" key="11">
    <source>
        <dbReference type="Proteomes" id="UP000199437"/>
    </source>
</evidence>
<evidence type="ECO:0000256" key="5">
    <source>
        <dbReference type="NCBIfam" id="TIGR00065"/>
    </source>
</evidence>
<dbReference type="PANTHER" id="PTHR30314">
    <property type="entry name" value="CELL DIVISION PROTEIN FTSZ-RELATED"/>
    <property type="match status" value="1"/>
</dbReference>
<dbReference type="NCBIfam" id="TIGR00065">
    <property type="entry name" value="ftsZ"/>
    <property type="match status" value="1"/>
</dbReference>
<dbReference type="Proteomes" id="UP000199437">
    <property type="component" value="Unassembled WGS sequence"/>
</dbReference>
<dbReference type="GO" id="GO:0005737">
    <property type="term" value="C:cytoplasm"/>
    <property type="evidence" value="ECO:0007669"/>
    <property type="project" value="UniProtKB-SubCell"/>
</dbReference>
<evidence type="ECO:0000256" key="2">
    <source>
        <dbReference type="ARBA" id="ARBA00022741"/>
    </source>
</evidence>
<dbReference type="InterPro" id="IPR018316">
    <property type="entry name" value="Tubulin/FtsZ_2-layer-sand-dom"/>
</dbReference>
<dbReference type="Gene3D" id="3.40.50.1440">
    <property type="entry name" value="Tubulin/FtsZ, GTPase domain"/>
    <property type="match status" value="1"/>
</dbReference>
<feature type="compositionally biased region" description="Basic and acidic residues" evidence="7">
    <location>
        <begin position="345"/>
        <end position="354"/>
    </location>
</feature>
<comment type="subcellular location">
    <subcellularLocation>
        <location evidence="4">Cytoplasm</location>
    </subcellularLocation>
    <text evidence="4">Assembles at midcell at the inner surface of the cytoplasmic membrane.</text>
</comment>
<keyword evidence="4 6" id="KW-0132">Cell division</keyword>
<dbReference type="PROSITE" id="PS01135">
    <property type="entry name" value="FTSZ_2"/>
    <property type="match status" value="1"/>
</dbReference>
<dbReference type="PANTHER" id="PTHR30314:SF3">
    <property type="entry name" value="MITOCHONDRIAL DIVISION PROTEIN FSZA"/>
    <property type="match status" value="1"/>
</dbReference>
<dbReference type="Pfam" id="PF12327">
    <property type="entry name" value="FtsZ_C"/>
    <property type="match status" value="1"/>
</dbReference>
<dbReference type="InterPro" id="IPR045061">
    <property type="entry name" value="FtsZ/CetZ"/>
</dbReference>
<keyword evidence="11" id="KW-1185">Reference proteome</keyword>
<protein>
    <recommendedName>
        <fullName evidence="4 5">Cell division protein FtsZ</fullName>
    </recommendedName>
</protein>
<keyword evidence="4 6" id="KW-0131">Cell cycle</keyword>
<evidence type="ECO:0000259" key="9">
    <source>
        <dbReference type="SMART" id="SM00865"/>
    </source>
</evidence>
<dbReference type="GeneID" id="99988561"/>
<reference evidence="11" key="1">
    <citation type="submission" date="2016-10" db="EMBL/GenBank/DDBJ databases">
        <authorList>
            <person name="Varghese N."/>
            <person name="Submissions S."/>
        </authorList>
    </citation>
    <scope>NUCLEOTIDE SEQUENCE [LARGE SCALE GENOMIC DNA]</scope>
    <source>
        <strain evidence="11">CGMCC 1.12402</strain>
    </source>
</reference>
<feature type="binding site" evidence="4">
    <location>
        <begin position="24"/>
        <end position="28"/>
    </location>
    <ligand>
        <name>GTP</name>
        <dbReference type="ChEBI" id="CHEBI:37565"/>
    </ligand>
</feature>
<dbReference type="InterPro" id="IPR036525">
    <property type="entry name" value="Tubulin/FtsZ_GTPase_sf"/>
</dbReference>
<dbReference type="OrthoDB" id="9813375at2"/>
<dbReference type="InterPro" id="IPR020805">
    <property type="entry name" value="Cell_div_FtsZ_CS"/>
</dbReference>
<name>A0A1I0RNN0_9BACT</name>
<evidence type="ECO:0000256" key="7">
    <source>
        <dbReference type="SAM" id="MobiDB-lite"/>
    </source>
</evidence>
<dbReference type="GO" id="GO:0043093">
    <property type="term" value="P:FtsZ-dependent cytokinesis"/>
    <property type="evidence" value="ECO:0007669"/>
    <property type="project" value="UniProtKB-UniRule"/>
</dbReference>
<dbReference type="InterPro" id="IPR024757">
    <property type="entry name" value="FtsZ_C"/>
</dbReference>
<dbReference type="SMART" id="SM00864">
    <property type="entry name" value="Tubulin"/>
    <property type="match status" value="1"/>
</dbReference>
<dbReference type="EMBL" id="FOIR01000005">
    <property type="protein sequence ID" value="SEW42866.1"/>
    <property type="molecule type" value="Genomic_DNA"/>
</dbReference>
<dbReference type="InterPro" id="IPR037103">
    <property type="entry name" value="Tubulin/FtsZ-like_C"/>
</dbReference>
<dbReference type="InterPro" id="IPR000158">
    <property type="entry name" value="Cell_div_FtsZ"/>
</dbReference>
<dbReference type="Gene3D" id="3.30.1330.20">
    <property type="entry name" value="Tubulin/FtsZ, C-terminal domain"/>
    <property type="match status" value="1"/>
</dbReference>
<dbReference type="SUPFAM" id="SSF52490">
    <property type="entry name" value="Tubulin nucleotide-binding domain-like"/>
    <property type="match status" value="1"/>
</dbReference>
<feature type="binding site" evidence="4">
    <location>
        <position position="190"/>
    </location>
    <ligand>
        <name>GTP</name>
        <dbReference type="ChEBI" id="CHEBI:37565"/>
    </ligand>
</feature>